<dbReference type="KEGG" id="ttu:TERTU_0195"/>
<accession>C5BLH5</accession>
<gene>
    <name evidence="6" type="ordered locus">TERTU_0195</name>
</gene>
<keyword evidence="3" id="KW-0597">Phosphoprotein</keyword>
<keyword evidence="7" id="KW-1185">Reference proteome</keyword>
<dbReference type="PANTHER" id="PTHR48111:SF3">
    <property type="entry name" value="TRANSCRIPTIONAL REGULATORY PROTEIN BTSR"/>
    <property type="match status" value="1"/>
</dbReference>
<dbReference type="SMART" id="SM00448">
    <property type="entry name" value="REC"/>
    <property type="match status" value="1"/>
</dbReference>
<organism evidence="6 7">
    <name type="scientific">Teredinibacter turnerae (strain ATCC 39867 / T7901)</name>
    <dbReference type="NCBI Taxonomy" id="377629"/>
    <lineage>
        <taxon>Bacteria</taxon>
        <taxon>Pseudomonadati</taxon>
        <taxon>Pseudomonadota</taxon>
        <taxon>Gammaproteobacteria</taxon>
        <taxon>Cellvibrionales</taxon>
        <taxon>Cellvibrionaceae</taxon>
        <taxon>Teredinibacter</taxon>
    </lineage>
</organism>
<evidence type="ECO:0000259" key="5">
    <source>
        <dbReference type="PROSITE" id="PS50930"/>
    </source>
</evidence>
<dbReference type="GO" id="GO:0032993">
    <property type="term" value="C:protein-DNA complex"/>
    <property type="evidence" value="ECO:0007669"/>
    <property type="project" value="TreeGrafter"/>
</dbReference>
<protein>
    <submittedName>
        <fullName evidence="6">Positive alginate biosynthesis regulatory protein</fullName>
    </submittedName>
</protein>
<sequence>MHMLIVDDEPLARQRLIRMIEQLDGYEVVGEASNGVDAVAAVDKFDPDIVLLDIRMPGEDGLETARKIAQLPEPPAIIFCTAYDEYALEAFQTLAVGYLLKPVQQQQLVDTLQNAMRLNKVQRNAVSNTAPDGQRQHITAKTRKGMELIPIASIQCFIADQKYVTVRHSAGETLIDDTLKELEQEFPDRFLRVHRNALVSISEIEAMERNNSGQFELRLKSVDYRPVVSRRHVSSVRELLSRL</sequence>
<dbReference type="Pfam" id="PF04397">
    <property type="entry name" value="LytTR"/>
    <property type="match status" value="1"/>
</dbReference>
<dbReference type="PROSITE" id="PS50930">
    <property type="entry name" value="HTH_LYTTR"/>
    <property type="match status" value="1"/>
</dbReference>
<dbReference type="GO" id="GO:0000976">
    <property type="term" value="F:transcription cis-regulatory region binding"/>
    <property type="evidence" value="ECO:0007669"/>
    <property type="project" value="TreeGrafter"/>
</dbReference>
<dbReference type="Gene3D" id="3.40.50.2300">
    <property type="match status" value="1"/>
</dbReference>
<feature type="domain" description="Response regulatory" evidence="4">
    <location>
        <begin position="2"/>
        <end position="116"/>
    </location>
</feature>
<dbReference type="RefSeq" id="WP_015820696.1">
    <property type="nucleotide sequence ID" value="NC_012997.1"/>
</dbReference>
<dbReference type="OrthoDB" id="236568at2"/>
<dbReference type="eggNOG" id="COG3279">
    <property type="taxonomic scope" value="Bacteria"/>
</dbReference>
<dbReference type="GO" id="GO:0000156">
    <property type="term" value="F:phosphorelay response regulator activity"/>
    <property type="evidence" value="ECO:0007669"/>
    <property type="project" value="TreeGrafter"/>
</dbReference>
<dbReference type="STRING" id="377629.TERTU_0195"/>
<proteinExistence type="predicted"/>
<dbReference type="EMBL" id="CP001614">
    <property type="protein sequence ID" value="ACR14582.1"/>
    <property type="molecule type" value="Genomic_DNA"/>
</dbReference>
<feature type="modified residue" description="4-aspartylphosphate" evidence="3">
    <location>
        <position position="53"/>
    </location>
</feature>
<name>C5BLH5_TERTT</name>
<dbReference type="Gene3D" id="2.40.50.1020">
    <property type="entry name" value="LytTr DNA-binding domain"/>
    <property type="match status" value="1"/>
</dbReference>
<evidence type="ECO:0000259" key="4">
    <source>
        <dbReference type="PROSITE" id="PS50110"/>
    </source>
</evidence>
<dbReference type="GO" id="GO:0005829">
    <property type="term" value="C:cytosol"/>
    <property type="evidence" value="ECO:0007669"/>
    <property type="project" value="TreeGrafter"/>
</dbReference>
<dbReference type="InterPro" id="IPR039420">
    <property type="entry name" value="WalR-like"/>
</dbReference>
<feature type="domain" description="HTH LytTR-type" evidence="5">
    <location>
        <begin position="138"/>
        <end position="242"/>
    </location>
</feature>
<evidence type="ECO:0000313" key="6">
    <source>
        <dbReference type="EMBL" id="ACR14582.1"/>
    </source>
</evidence>
<dbReference type="InterPro" id="IPR007492">
    <property type="entry name" value="LytTR_DNA-bd_dom"/>
</dbReference>
<dbReference type="AlphaFoldDB" id="C5BLH5"/>
<reference evidence="6 7" key="1">
    <citation type="journal article" date="2009" name="PLoS ONE">
        <title>The complete genome of Teredinibacter turnerae T7901: an intracellular endosymbiont of marine wood-boring bivalves (shipworms).</title>
        <authorList>
            <person name="Yang J.C."/>
            <person name="Madupu R."/>
            <person name="Durkin A.S."/>
            <person name="Ekborg N.A."/>
            <person name="Pedamallu C.S."/>
            <person name="Hostetler J.B."/>
            <person name="Radune D."/>
            <person name="Toms B.S."/>
            <person name="Henrissat B."/>
            <person name="Coutinho P.M."/>
            <person name="Schwarz S."/>
            <person name="Field L."/>
            <person name="Trindade-Silva A.E."/>
            <person name="Soares C.A.G."/>
            <person name="Elshahawi S."/>
            <person name="Hanora A."/>
            <person name="Schmidt E.W."/>
            <person name="Haygood M.G."/>
            <person name="Posfai J."/>
            <person name="Benner J."/>
            <person name="Madinger C."/>
            <person name="Nove J."/>
            <person name="Anton B."/>
            <person name="Chaudhary K."/>
            <person name="Foster J."/>
            <person name="Holman A."/>
            <person name="Kumar S."/>
            <person name="Lessard P.A."/>
            <person name="Luyten Y.A."/>
            <person name="Slatko B."/>
            <person name="Wood N."/>
            <person name="Wu B."/>
            <person name="Teplitski M."/>
            <person name="Mougous J.D."/>
            <person name="Ward N."/>
            <person name="Eisen J.A."/>
            <person name="Badger J.H."/>
            <person name="Distel D.L."/>
        </authorList>
    </citation>
    <scope>NUCLEOTIDE SEQUENCE [LARGE SCALE GENOMIC DNA]</scope>
    <source>
        <strain evidence="7">ATCC 39867 / T7901</strain>
    </source>
</reference>
<dbReference type="Proteomes" id="UP000009080">
    <property type="component" value="Chromosome"/>
</dbReference>
<keyword evidence="2" id="KW-0238">DNA-binding</keyword>
<evidence type="ECO:0000256" key="3">
    <source>
        <dbReference type="PROSITE-ProRule" id="PRU00169"/>
    </source>
</evidence>
<keyword evidence="1" id="KW-0902">Two-component regulatory system</keyword>
<evidence type="ECO:0000256" key="2">
    <source>
        <dbReference type="ARBA" id="ARBA00023125"/>
    </source>
</evidence>
<dbReference type="HOGENOM" id="CLU_000445_14_1_6"/>
<dbReference type="SMART" id="SM00850">
    <property type="entry name" value="LytTR"/>
    <property type="match status" value="1"/>
</dbReference>
<dbReference type="PANTHER" id="PTHR48111">
    <property type="entry name" value="REGULATOR OF RPOS"/>
    <property type="match status" value="1"/>
</dbReference>
<dbReference type="InterPro" id="IPR011006">
    <property type="entry name" value="CheY-like_superfamily"/>
</dbReference>
<dbReference type="GO" id="GO:0006355">
    <property type="term" value="P:regulation of DNA-templated transcription"/>
    <property type="evidence" value="ECO:0007669"/>
    <property type="project" value="TreeGrafter"/>
</dbReference>
<dbReference type="InterPro" id="IPR001789">
    <property type="entry name" value="Sig_transdc_resp-reg_receiver"/>
</dbReference>
<evidence type="ECO:0000313" key="7">
    <source>
        <dbReference type="Proteomes" id="UP000009080"/>
    </source>
</evidence>
<dbReference type="PROSITE" id="PS50110">
    <property type="entry name" value="RESPONSE_REGULATORY"/>
    <property type="match status" value="1"/>
</dbReference>
<evidence type="ECO:0000256" key="1">
    <source>
        <dbReference type="ARBA" id="ARBA00023012"/>
    </source>
</evidence>
<dbReference type="SUPFAM" id="SSF52172">
    <property type="entry name" value="CheY-like"/>
    <property type="match status" value="1"/>
</dbReference>
<dbReference type="Pfam" id="PF00072">
    <property type="entry name" value="Response_reg"/>
    <property type="match status" value="1"/>
</dbReference>